<name>F8FAB6_PAEMK</name>
<dbReference type="EMBL" id="CP002869">
    <property type="protein sequence ID" value="AEI39569.1"/>
    <property type="molecule type" value="Genomic_DNA"/>
</dbReference>
<dbReference type="KEGG" id="pms:KNP414_00979"/>
<dbReference type="PATRIC" id="fig|1036673.3.peg.879"/>
<gene>
    <name evidence="2" type="ordered locus">KNP414_00979</name>
</gene>
<keyword evidence="1" id="KW-1133">Transmembrane helix</keyword>
<evidence type="ECO:0000313" key="3">
    <source>
        <dbReference type="Proteomes" id="UP000006620"/>
    </source>
</evidence>
<evidence type="ECO:0000313" key="2">
    <source>
        <dbReference type="EMBL" id="AEI39569.1"/>
    </source>
</evidence>
<reference evidence="3" key="1">
    <citation type="submission" date="2011-06" db="EMBL/GenBank/DDBJ databases">
        <title>Complete genome sequence of Paenibacillus mucilaginosus KNP414.</title>
        <authorList>
            <person name="Wang J."/>
            <person name="Hu S."/>
            <person name="Hu X."/>
            <person name="Zhang B."/>
            <person name="Dong D."/>
            <person name="Zhang S."/>
            <person name="Zhao K."/>
            <person name="Wu D."/>
        </authorList>
    </citation>
    <scope>NUCLEOTIDE SEQUENCE [LARGE SCALE GENOMIC DNA]</scope>
    <source>
        <strain evidence="3">KNP414</strain>
    </source>
</reference>
<accession>F8FAB6</accession>
<proteinExistence type="predicted"/>
<feature type="transmembrane region" description="Helical" evidence="1">
    <location>
        <begin position="31"/>
        <end position="47"/>
    </location>
</feature>
<dbReference type="HOGENOM" id="CLU_194269_0_2_9"/>
<evidence type="ECO:0000256" key="1">
    <source>
        <dbReference type="SAM" id="Phobius"/>
    </source>
</evidence>
<dbReference type="RefSeq" id="WP_013914733.1">
    <property type="nucleotide sequence ID" value="NC_015690.1"/>
</dbReference>
<protein>
    <submittedName>
        <fullName evidence="2">Uncharacterized protein</fullName>
    </submittedName>
</protein>
<organism evidence="2 3">
    <name type="scientific">Paenibacillus mucilaginosus (strain KNP414)</name>
    <dbReference type="NCBI Taxonomy" id="1036673"/>
    <lineage>
        <taxon>Bacteria</taxon>
        <taxon>Bacillati</taxon>
        <taxon>Bacillota</taxon>
        <taxon>Bacilli</taxon>
        <taxon>Bacillales</taxon>
        <taxon>Paenibacillaceae</taxon>
        <taxon>Paenibacillus</taxon>
    </lineage>
</organism>
<dbReference type="Proteomes" id="UP000006620">
    <property type="component" value="Chromosome"/>
</dbReference>
<keyword evidence="1" id="KW-0472">Membrane</keyword>
<reference evidence="2 3" key="2">
    <citation type="journal article" date="2013" name="Genome Announc.">
        <title>Genome Sequence of Growth-Improving Paenibacillus mucilaginosus Strain KNP414.</title>
        <authorList>
            <person name="Lu J.J."/>
            <person name="Wang J.F."/>
            <person name="Hu X.F."/>
        </authorList>
    </citation>
    <scope>NUCLEOTIDE SEQUENCE [LARGE SCALE GENOMIC DNA]</scope>
    <source>
        <strain evidence="2 3">KNP414</strain>
    </source>
</reference>
<keyword evidence="1" id="KW-0812">Transmembrane</keyword>
<sequence length="82" mass="9331">MMDSIALLLLAACIAYKEIPRMRRARRHRDLLVFTVMLLAGTILGILQSARVPLPNPLDWMTMVYRPVSQGVDALIGWREPQ</sequence>
<dbReference type="AlphaFoldDB" id="F8FAB6"/>